<name>A0ABN9T2Z3_9DINO</name>
<comment type="caution">
    <text evidence="2">The sequence shown here is derived from an EMBL/GenBank/DDBJ whole genome shotgun (WGS) entry which is preliminary data.</text>
</comment>
<reference evidence="2" key="1">
    <citation type="submission" date="2023-10" db="EMBL/GenBank/DDBJ databases">
        <authorList>
            <person name="Chen Y."/>
            <person name="Shah S."/>
            <person name="Dougan E. K."/>
            <person name="Thang M."/>
            <person name="Chan C."/>
        </authorList>
    </citation>
    <scope>NUCLEOTIDE SEQUENCE [LARGE SCALE GENOMIC DNA]</scope>
</reference>
<proteinExistence type="predicted"/>
<organism evidence="2 3">
    <name type="scientific">Prorocentrum cordatum</name>
    <dbReference type="NCBI Taxonomy" id="2364126"/>
    <lineage>
        <taxon>Eukaryota</taxon>
        <taxon>Sar</taxon>
        <taxon>Alveolata</taxon>
        <taxon>Dinophyceae</taxon>
        <taxon>Prorocentrales</taxon>
        <taxon>Prorocentraceae</taxon>
        <taxon>Prorocentrum</taxon>
    </lineage>
</organism>
<keyword evidence="3" id="KW-1185">Reference proteome</keyword>
<evidence type="ECO:0000313" key="3">
    <source>
        <dbReference type="Proteomes" id="UP001189429"/>
    </source>
</evidence>
<protein>
    <submittedName>
        <fullName evidence="2">Uncharacterized protein</fullName>
    </submittedName>
</protein>
<evidence type="ECO:0000256" key="1">
    <source>
        <dbReference type="SAM" id="MobiDB-lite"/>
    </source>
</evidence>
<gene>
    <name evidence="2" type="ORF">PCOR1329_LOCUS35040</name>
</gene>
<dbReference type="EMBL" id="CAUYUJ010014284">
    <property type="protein sequence ID" value="CAK0839351.1"/>
    <property type="molecule type" value="Genomic_DNA"/>
</dbReference>
<sequence length="163" mass="18114">MAEYKAFTGYARRLGDDGQVVQERTAIVEVPVSLDESAQLEETQGAELESTPPSAFEKAGGTLEEMGVVASAWQLQPDKYNGKLIDSVDTFLLRIAETKTMVLTEPEFIQSVEDLYDEFKELNLHIKTFNQPRRSVKRHASDPPDCDDTAGCDTLPDTMPDTL</sequence>
<feature type="region of interest" description="Disordered" evidence="1">
    <location>
        <begin position="133"/>
        <end position="163"/>
    </location>
</feature>
<feature type="non-terminal residue" evidence="2">
    <location>
        <position position="163"/>
    </location>
</feature>
<accession>A0ABN9T2Z3</accession>
<dbReference type="Proteomes" id="UP001189429">
    <property type="component" value="Unassembled WGS sequence"/>
</dbReference>
<evidence type="ECO:0000313" key="2">
    <source>
        <dbReference type="EMBL" id="CAK0839351.1"/>
    </source>
</evidence>